<dbReference type="EMBL" id="JAFNEN010000559">
    <property type="protein sequence ID" value="KAG8180630.1"/>
    <property type="molecule type" value="Genomic_DNA"/>
</dbReference>
<dbReference type="InterPro" id="IPR025398">
    <property type="entry name" value="DUF4371"/>
</dbReference>
<gene>
    <name evidence="2" type="ORF">JTE90_018248</name>
</gene>
<accession>A0AAV6U8Q1</accession>
<dbReference type="Pfam" id="PF14291">
    <property type="entry name" value="DUF4371"/>
    <property type="match status" value="1"/>
</dbReference>
<protein>
    <recommendedName>
        <fullName evidence="1">DUF4371 domain-containing protein</fullName>
    </recommendedName>
</protein>
<dbReference type="PANTHER" id="PTHR45749">
    <property type="match status" value="1"/>
</dbReference>
<evidence type="ECO:0000313" key="3">
    <source>
        <dbReference type="Proteomes" id="UP000827092"/>
    </source>
</evidence>
<feature type="domain" description="DUF4371" evidence="1">
    <location>
        <begin position="4"/>
        <end position="187"/>
    </location>
</feature>
<reference evidence="2 3" key="1">
    <citation type="journal article" date="2022" name="Nat. Ecol. Evol.">
        <title>A masculinizing supergene underlies an exaggerated male reproductive morph in a spider.</title>
        <authorList>
            <person name="Hendrickx F."/>
            <person name="De Corte Z."/>
            <person name="Sonet G."/>
            <person name="Van Belleghem S.M."/>
            <person name="Kostlbacher S."/>
            <person name="Vangestel C."/>
        </authorList>
    </citation>
    <scope>NUCLEOTIDE SEQUENCE [LARGE SCALE GENOMIC DNA]</scope>
    <source>
        <strain evidence="2">W744_W776</strain>
    </source>
</reference>
<proteinExistence type="predicted"/>
<keyword evidence="3" id="KW-1185">Reference proteome</keyword>
<evidence type="ECO:0000313" key="2">
    <source>
        <dbReference type="EMBL" id="KAG8180630.1"/>
    </source>
</evidence>
<sequence length="247" mass="28338">MTNRSVVSQLNEQLDSDMKKGRLALETIFTTVQFLCRQGLAIRGHEDVYSNFFQLLELRKNDVPELKDWLGRSGYKWTPHDIQNEIIDLLGKSVLKKVLASIKKTEHFSIMVDEASDSSIHEQMSFCIRTVDDSLIINEDFIGLYETPNTESQTRFIILKDIFARLDLSMDNLRGQCYDGASNMSVEDSLRHLTSMRDIMALAKDLINTVRESNKRVGLFRTIRYESANDQAGLRPRIPDSMDYAGF</sequence>
<dbReference type="Proteomes" id="UP000827092">
    <property type="component" value="Unassembled WGS sequence"/>
</dbReference>
<dbReference type="PANTHER" id="PTHR45749:SF14">
    <property type="entry name" value="TTF-TYPE DOMAIN-CONTAINING PROTEIN"/>
    <property type="match status" value="1"/>
</dbReference>
<name>A0AAV6U8Q1_9ARAC</name>
<dbReference type="AlphaFoldDB" id="A0AAV6U8Q1"/>
<comment type="caution">
    <text evidence="2">The sequence shown here is derived from an EMBL/GenBank/DDBJ whole genome shotgun (WGS) entry which is preliminary data.</text>
</comment>
<organism evidence="2 3">
    <name type="scientific">Oedothorax gibbosus</name>
    <dbReference type="NCBI Taxonomy" id="931172"/>
    <lineage>
        <taxon>Eukaryota</taxon>
        <taxon>Metazoa</taxon>
        <taxon>Ecdysozoa</taxon>
        <taxon>Arthropoda</taxon>
        <taxon>Chelicerata</taxon>
        <taxon>Arachnida</taxon>
        <taxon>Araneae</taxon>
        <taxon>Araneomorphae</taxon>
        <taxon>Entelegynae</taxon>
        <taxon>Araneoidea</taxon>
        <taxon>Linyphiidae</taxon>
        <taxon>Erigoninae</taxon>
        <taxon>Oedothorax</taxon>
    </lineage>
</organism>
<evidence type="ECO:0000259" key="1">
    <source>
        <dbReference type="Pfam" id="PF14291"/>
    </source>
</evidence>